<keyword evidence="3 7" id="KW-0732">Signal</keyword>
<dbReference type="PROSITE" id="PS50835">
    <property type="entry name" value="IG_LIKE"/>
    <property type="match status" value="1"/>
</dbReference>
<evidence type="ECO:0000256" key="1">
    <source>
        <dbReference type="ARBA" id="ARBA00004613"/>
    </source>
</evidence>
<dbReference type="InterPro" id="IPR045371">
    <property type="entry name" value="ADAMTS_CR_3"/>
</dbReference>
<dbReference type="STRING" id="188477.A0A433SXR7"/>
<dbReference type="Gene3D" id="2.60.40.10">
    <property type="entry name" value="Immunoglobulins"/>
    <property type="match status" value="1"/>
</dbReference>
<dbReference type="AlphaFoldDB" id="A0A433SXR7"/>
<evidence type="ECO:0000313" key="10">
    <source>
        <dbReference type="EMBL" id="RUS74081.1"/>
    </source>
</evidence>
<dbReference type="Pfam" id="PF19030">
    <property type="entry name" value="TSP1_ADAMTS"/>
    <property type="match status" value="8"/>
</dbReference>
<dbReference type="PRINTS" id="PR01857">
    <property type="entry name" value="ADAMTSFAMILY"/>
</dbReference>
<dbReference type="InterPro" id="IPR007110">
    <property type="entry name" value="Ig-like_dom"/>
</dbReference>
<dbReference type="PANTHER" id="PTHR13723">
    <property type="entry name" value="ADAMTS A DISINTEGRIN AND METALLOPROTEASE WITH THROMBOSPONDIN MOTIFS PROTEASE"/>
    <property type="match status" value="1"/>
</dbReference>
<dbReference type="Pfam" id="PF07679">
    <property type="entry name" value="I-set"/>
    <property type="match status" value="1"/>
</dbReference>
<evidence type="ECO:0000256" key="5">
    <source>
        <dbReference type="ARBA" id="ARBA00023157"/>
    </source>
</evidence>
<feature type="domain" description="Ig-like" evidence="8">
    <location>
        <begin position="654"/>
        <end position="755"/>
    </location>
</feature>
<gene>
    <name evidence="10" type="ORF">EGW08_018159</name>
</gene>
<dbReference type="InterPro" id="IPR050439">
    <property type="entry name" value="ADAMTS_ADAMTS-like"/>
</dbReference>
<evidence type="ECO:0000256" key="2">
    <source>
        <dbReference type="ARBA" id="ARBA00022525"/>
    </source>
</evidence>
<dbReference type="Pfam" id="PF19236">
    <property type="entry name" value="ADAMTS_CR_3"/>
    <property type="match status" value="1"/>
</dbReference>
<dbReference type="SUPFAM" id="SSF82895">
    <property type="entry name" value="TSP-1 type 1 repeat"/>
    <property type="match status" value="7"/>
</dbReference>
<dbReference type="GO" id="GO:0004222">
    <property type="term" value="F:metalloendopeptidase activity"/>
    <property type="evidence" value="ECO:0007669"/>
    <property type="project" value="TreeGrafter"/>
</dbReference>
<dbReference type="PROSITE" id="PS50092">
    <property type="entry name" value="TSP1"/>
    <property type="match status" value="6"/>
</dbReference>
<evidence type="ECO:0000313" key="11">
    <source>
        <dbReference type="Proteomes" id="UP000271974"/>
    </source>
</evidence>
<dbReference type="GO" id="GO:0006508">
    <property type="term" value="P:proteolysis"/>
    <property type="evidence" value="ECO:0007669"/>
    <property type="project" value="TreeGrafter"/>
</dbReference>
<name>A0A433SXR7_ELYCH</name>
<feature type="signal peptide" evidence="7">
    <location>
        <begin position="1"/>
        <end position="24"/>
    </location>
</feature>
<evidence type="ECO:0000256" key="3">
    <source>
        <dbReference type="ARBA" id="ARBA00022729"/>
    </source>
</evidence>
<dbReference type="PANTHER" id="PTHR13723:SF313">
    <property type="entry name" value="PEPTIDASE M12B DOMAIN-CONTAINING PROTEIN"/>
    <property type="match status" value="1"/>
</dbReference>
<dbReference type="Pfam" id="PF08686">
    <property type="entry name" value="PLAC"/>
    <property type="match status" value="1"/>
</dbReference>
<evidence type="ECO:0008006" key="12">
    <source>
        <dbReference type="Google" id="ProtNLM"/>
    </source>
</evidence>
<organism evidence="10 11">
    <name type="scientific">Elysia chlorotica</name>
    <name type="common">Eastern emerald elysia</name>
    <name type="synonym">Sea slug</name>
    <dbReference type="NCBI Taxonomy" id="188477"/>
    <lineage>
        <taxon>Eukaryota</taxon>
        <taxon>Metazoa</taxon>
        <taxon>Spiralia</taxon>
        <taxon>Lophotrochozoa</taxon>
        <taxon>Mollusca</taxon>
        <taxon>Gastropoda</taxon>
        <taxon>Heterobranchia</taxon>
        <taxon>Euthyneura</taxon>
        <taxon>Panpulmonata</taxon>
        <taxon>Sacoglossa</taxon>
        <taxon>Placobranchoidea</taxon>
        <taxon>Plakobranchidae</taxon>
        <taxon>Elysia</taxon>
    </lineage>
</organism>
<evidence type="ECO:0000256" key="6">
    <source>
        <dbReference type="PIRSR" id="PIRSR613273-3"/>
    </source>
</evidence>
<dbReference type="EMBL" id="RQTK01000868">
    <property type="protein sequence ID" value="RUS74081.1"/>
    <property type="molecule type" value="Genomic_DNA"/>
</dbReference>
<sequence>MASTIFKLSMAVCVLMAIISSAAGDHWGAWSSWSECSRTCGGGATYQERKCLRSNSRSRSRATCGGERLRYNTCNNEPCSAGAVDFRTLQCSAYNNASYQGKFFKWLPYTDQKNPCTLYCIPVGVRTVIKLAPKVLDGTRCKPNSYDMCISGKCWTVGCDHRLDSPLKLDLCSKCGGNNSCLDDGTKGRYHWIEVGMSPCSTSCGDGIQTYQYRCRDRLTGNQIPDNRCDDLPKPNGSGKTCFRRQCPPVWKIFPWQDCSVSCGGGLAKRAVRCMDTLRDGRQQWLHDSFCPHPKPATKRKCNPHICPRWYAGVWSPCSVTCGWGEQSREVVCRHQGDTFCEMDTKPVVRRNCTTLFSCDGHGNSSYKAEHDKPDHQQLSLGIRAGRSDKHPIINENDVHKFKNEMLSPKFVVSNWGECSATCGEAYRTRYVRCQVFLPLLGDTVDMADSECYESYRPAATELCSLEPCYKNFKWQNRGMTTCSRSCLGGTQETLLECVNQLDGSTHSPENCQFAESVAIERRVCNDIPCPQRWRIGDFGECSTTCGGGQMFRTVRCIKQVDIPNDRVVQLPDVMCEQPVPLRARKCNTQYCPANWASGLWSSCSVSCGAGVMLRPVVCQRVSPDGEPVDVDEYNCPPSERPQGEKRCELKSCPEVKIKQRPMKFIQINKMKKVRLSVGTDAHILHGTNLILKCPVRGMKNKRVEWLKDGRRILPSRRVTVSRKGHLKIRRSTEREDAGRYTCIAQEKKADLHITFNNFMDVLQETVQREKYLLGFLADESHGNTSFTVKDPFDRQHRPLQLVVSNWTHCSSACGRAVRTRNVTCEIITHDYLEVFPLRICKNAGIRIPDSQEKCDNLPCTTWFTKDWSKCQTDMCVSEGYSVKVRTVACVKENSSTVLDDSMCNKAERPLSKKPCQNSLCRAMWTTSEWSKCMGDCDEKRFQTRLLMCVWQGTETSAGRACVNLPRPELMRRCHEKCSLGMWSNRLSQPDIDCTDNSDYCNIVHQMKLCRFTTYRTLCCHTCNSVAEDPPS</sequence>
<feature type="chain" id="PRO_5019123769" description="PLAC domain-containing protein" evidence="7">
    <location>
        <begin position="25"/>
        <end position="1032"/>
    </location>
</feature>
<reference evidence="10 11" key="1">
    <citation type="submission" date="2019-01" db="EMBL/GenBank/DDBJ databases">
        <title>A draft genome assembly of the solar-powered sea slug Elysia chlorotica.</title>
        <authorList>
            <person name="Cai H."/>
            <person name="Li Q."/>
            <person name="Fang X."/>
            <person name="Li J."/>
            <person name="Curtis N.E."/>
            <person name="Altenburger A."/>
            <person name="Shibata T."/>
            <person name="Feng M."/>
            <person name="Maeda T."/>
            <person name="Schwartz J.A."/>
            <person name="Shigenobu S."/>
            <person name="Lundholm N."/>
            <person name="Nishiyama T."/>
            <person name="Yang H."/>
            <person name="Hasebe M."/>
            <person name="Li S."/>
            <person name="Pierce S.K."/>
            <person name="Wang J."/>
        </authorList>
    </citation>
    <scope>NUCLEOTIDE SEQUENCE [LARGE SCALE GENOMIC DNA]</scope>
    <source>
        <strain evidence="10">EC2010</strain>
        <tissue evidence="10">Whole organism of an adult</tissue>
    </source>
</reference>
<dbReference type="GO" id="GO:0031012">
    <property type="term" value="C:extracellular matrix"/>
    <property type="evidence" value="ECO:0007669"/>
    <property type="project" value="TreeGrafter"/>
</dbReference>
<dbReference type="SUPFAM" id="SSF48726">
    <property type="entry name" value="Immunoglobulin"/>
    <property type="match status" value="1"/>
</dbReference>
<evidence type="ECO:0000256" key="4">
    <source>
        <dbReference type="ARBA" id="ARBA00022737"/>
    </source>
</evidence>
<keyword evidence="11" id="KW-1185">Reference proteome</keyword>
<dbReference type="InterPro" id="IPR013783">
    <property type="entry name" value="Ig-like_fold"/>
</dbReference>
<dbReference type="SMART" id="SM00209">
    <property type="entry name" value="TSP1"/>
    <property type="match status" value="10"/>
</dbReference>
<feature type="domain" description="PLAC" evidence="9">
    <location>
        <begin position="990"/>
        <end position="1027"/>
    </location>
</feature>
<dbReference type="Proteomes" id="UP000271974">
    <property type="component" value="Unassembled WGS sequence"/>
</dbReference>
<dbReference type="Gene3D" id="2.20.100.10">
    <property type="entry name" value="Thrombospondin type-1 (TSP1) repeat"/>
    <property type="match status" value="7"/>
</dbReference>
<dbReference type="GO" id="GO:0030198">
    <property type="term" value="P:extracellular matrix organization"/>
    <property type="evidence" value="ECO:0007669"/>
    <property type="project" value="InterPro"/>
</dbReference>
<dbReference type="OrthoDB" id="5781878at2759"/>
<dbReference type="InterPro" id="IPR000884">
    <property type="entry name" value="TSP1_rpt"/>
</dbReference>
<feature type="disulfide bond" evidence="6">
    <location>
        <begin position="51"/>
        <end position="64"/>
    </location>
</feature>
<dbReference type="GO" id="GO:0005576">
    <property type="term" value="C:extracellular region"/>
    <property type="evidence" value="ECO:0007669"/>
    <property type="project" value="UniProtKB-SubCell"/>
</dbReference>
<evidence type="ECO:0000256" key="7">
    <source>
        <dbReference type="SAM" id="SignalP"/>
    </source>
</evidence>
<dbReference type="InterPro" id="IPR010909">
    <property type="entry name" value="PLAC"/>
</dbReference>
<keyword evidence="5 6" id="KW-1015">Disulfide bond</keyword>
<feature type="disulfide bond" evidence="6">
    <location>
        <begin position="36"/>
        <end position="74"/>
    </location>
</feature>
<dbReference type="InterPro" id="IPR036383">
    <property type="entry name" value="TSP1_rpt_sf"/>
</dbReference>
<dbReference type="Pfam" id="PF00090">
    <property type="entry name" value="TSP_1"/>
    <property type="match status" value="1"/>
</dbReference>
<dbReference type="InterPro" id="IPR003598">
    <property type="entry name" value="Ig_sub2"/>
</dbReference>
<feature type="disulfide bond" evidence="6">
    <location>
        <begin position="40"/>
        <end position="79"/>
    </location>
</feature>
<evidence type="ECO:0000259" key="8">
    <source>
        <dbReference type="PROSITE" id="PS50835"/>
    </source>
</evidence>
<dbReference type="InterPro" id="IPR036179">
    <property type="entry name" value="Ig-like_dom_sf"/>
</dbReference>
<keyword evidence="2" id="KW-0964">Secreted</keyword>
<dbReference type="InterPro" id="IPR013273">
    <property type="entry name" value="ADAMTS/ADAMTS-like"/>
</dbReference>
<dbReference type="PROSITE" id="PS50900">
    <property type="entry name" value="PLAC"/>
    <property type="match status" value="1"/>
</dbReference>
<dbReference type="InterPro" id="IPR013098">
    <property type="entry name" value="Ig_I-set"/>
</dbReference>
<evidence type="ECO:0000259" key="9">
    <source>
        <dbReference type="PROSITE" id="PS50900"/>
    </source>
</evidence>
<comment type="subcellular location">
    <subcellularLocation>
        <location evidence="1">Secreted</location>
    </subcellularLocation>
</comment>
<keyword evidence="4" id="KW-0677">Repeat</keyword>
<protein>
    <recommendedName>
        <fullName evidence="12">PLAC domain-containing protein</fullName>
    </recommendedName>
</protein>
<proteinExistence type="predicted"/>
<accession>A0A433SXR7</accession>
<comment type="caution">
    <text evidence="10">The sequence shown here is derived from an EMBL/GenBank/DDBJ whole genome shotgun (WGS) entry which is preliminary data.</text>
</comment>
<dbReference type="SMART" id="SM00408">
    <property type="entry name" value="IGc2"/>
    <property type="match status" value="1"/>
</dbReference>